<feature type="region of interest" description="Disordered" evidence="1">
    <location>
        <begin position="1"/>
        <end position="40"/>
    </location>
</feature>
<evidence type="ECO:0000256" key="1">
    <source>
        <dbReference type="SAM" id="MobiDB-lite"/>
    </source>
</evidence>
<feature type="compositionally biased region" description="Basic and acidic residues" evidence="1">
    <location>
        <begin position="16"/>
        <end position="31"/>
    </location>
</feature>
<evidence type="ECO:0000313" key="3">
    <source>
        <dbReference type="Proteomes" id="UP000092124"/>
    </source>
</evidence>
<reference evidence="2 3" key="1">
    <citation type="submission" date="2016-06" db="EMBL/GenBank/DDBJ databases">
        <title>The Draft Genome Sequence and Annotation of the Desert Woodrat Neotoma lepida.</title>
        <authorList>
            <person name="Campbell M."/>
            <person name="Oakeson K.F."/>
            <person name="Yandell M."/>
            <person name="Halpert J.R."/>
            <person name="Dearing D."/>
        </authorList>
    </citation>
    <scope>NUCLEOTIDE SEQUENCE [LARGE SCALE GENOMIC DNA]</scope>
    <source>
        <strain evidence="2">417</strain>
        <tissue evidence="2">Liver</tissue>
    </source>
</reference>
<accession>A0A1A6HN28</accession>
<proteinExistence type="predicted"/>
<name>A0A1A6HN28_NEOLE</name>
<keyword evidence="3" id="KW-1185">Reference proteome</keyword>
<comment type="caution">
    <text evidence="2">The sequence shown here is derived from an EMBL/GenBank/DDBJ whole genome shotgun (WGS) entry which is preliminary data.</text>
</comment>
<protein>
    <submittedName>
        <fullName evidence="2">Uncharacterized protein</fullName>
    </submittedName>
</protein>
<gene>
    <name evidence="2" type="ORF">A6R68_21966</name>
</gene>
<evidence type="ECO:0000313" key="2">
    <source>
        <dbReference type="EMBL" id="OBS79833.1"/>
    </source>
</evidence>
<dbReference type="EMBL" id="LZPO01017846">
    <property type="protein sequence ID" value="OBS79833.1"/>
    <property type="molecule type" value="Genomic_DNA"/>
</dbReference>
<dbReference type="Proteomes" id="UP000092124">
    <property type="component" value="Unassembled WGS sequence"/>
</dbReference>
<organism evidence="2 3">
    <name type="scientific">Neotoma lepida</name>
    <name type="common">Desert woodrat</name>
    <dbReference type="NCBI Taxonomy" id="56216"/>
    <lineage>
        <taxon>Eukaryota</taxon>
        <taxon>Metazoa</taxon>
        <taxon>Chordata</taxon>
        <taxon>Craniata</taxon>
        <taxon>Vertebrata</taxon>
        <taxon>Euteleostomi</taxon>
        <taxon>Mammalia</taxon>
        <taxon>Eutheria</taxon>
        <taxon>Euarchontoglires</taxon>
        <taxon>Glires</taxon>
        <taxon>Rodentia</taxon>
        <taxon>Myomorpha</taxon>
        <taxon>Muroidea</taxon>
        <taxon>Cricetidae</taxon>
        <taxon>Neotominae</taxon>
        <taxon>Neotoma</taxon>
    </lineage>
</organism>
<sequence>MCQQTGCEGTDDEGTLEEKAALVEKPPHDPEQEGESEESQFLEFDLTVPFLSFMDAEIARFSVSSLLSQLSTVVNALRFFVPGFFKPHQE</sequence>
<dbReference type="AlphaFoldDB" id="A0A1A6HN28"/>